<dbReference type="InterPro" id="IPR000641">
    <property type="entry name" value="CbxX/CfxQ"/>
</dbReference>
<comment type="caution">
    <text evidence="5">The sequence shown here is derived from an EMBL/GenBank/DDBJ whole genome shotgun (WGS) entry which is preliminary data.</text>
</comment>
<dbReference type="InterPro" id="IPR014232">
    <property type="entry name" value="Spore_V_K"/>
</dbReference>
<evidence type="ECO:0000256" key="3">
    <source>
        <dbReference type="ARBA" id="ARBA00022840"/>
    </source>
</evidence>
<proteinExistence type="inferred from homology"/>
<dbReference type="Gene3D" id="1.10.8.60">
    <property type="match status" value="1"/>
</dbReference>
<dbReference type="Pfam" id="PF00004">
    <property type="entry name" value="AAA"/>
    <property type="match status" value="1"/>
</dbReference>
<keyword evidence="2" id="KW-0547">Nucleotide-binding</keyword>
<evidence type="ECO:0000313" key="6">
    <source>
        <dbReference type="Proteomes" id="UP000075683"/>
    </source>
</evidence>
<evidence type="ECO:0000313" key="5">
    <source>
        <dbReference type="EMBL" id="KYD20551.1"/>
    </source>
</evidence>
<feature type="domain" description="AAA+ ATPase" evidence="4">
    <location>
        <begin position="86"/>
        <end position="224"/>
    </location>
</feature>
<reference evidence="5 6" key="1">
    <citation type="submission" date="2016-01" db="EMBL/GenBank/DDBJ databases">
        <title>Draft Genome Sequences of Seven Thermophilic Sporeformers Isolated from Foods.</title>
        <authorList>
            <person name="Berendsen E.M."/>
            <person name="Wells-Bennik M.H."/>
            <person name="Krawcyk A.O."/>
            <person name="De Jong A."/>
            <person name="Holsappel S."/>
            <person name="Eijlander R.T."/>
            <person name="Kuipers O.P."/>
        </authorList>
    </citation>
    <scope>NUCLEOTIDE SEQUENCE [LARGE SCALE GENOMIC DNA]</scope>
    <source>
        <strain evidence="5 6">B4135</strain>
    </source>
</reference>
<organism evidence="5 6">
    <name type="scientific">Caldibacillus debilis</name>
    <dbReference type="NCBI Taxonomy" id="301148"/>
    <lineage>
        <taxon>Bacteria</taxon>
        <taxon>Bacillati</taxon>
        <taxon>Bacillota</taxon>
        <taxon>Bacilli</taxon>
        <taxon>Bacillales</taxon>
        <taxon>Bacillaceae</taxon>
        <taxon>Caldibacillus</taxon>
    </lineage>
</organism>
<dbReference type="GO" id="GO:0016887">
    <property type="term" value="F:ATP hydrolysis activity"/>
    <property type="evidence" value="ECO:0007669"/>
    <property type="project" value="InterPro"/>
</dbReference>
<dbReference type="OrthoDB" id="9806903at2"/>
<dbReference type="RefSeq" id="WP_061568530.1">
    <property type="nucleotide sequence ID" value="NZ_LQYT01000034.1"/>
</dbReference>
<protein>
    <recommendedName>
        <fullName evidence="4">AAA+ ATPase domain-containing protein</fullName>
    </recommendedName>
</protein>
<dbReference type="PRINTS" id="PR00819">
    <property type="entry name" value="CBXCFQXSUPER"/>
</dbReference>
<dbReference type="STRING" id="301148.B4135_1852"/>
<dbReference type="SUPFAM" id="SSF52540">
    <property type="entry name" value="P-loop containing nucleoside triphosphate hydrolases"/>
    <property type="match status" value="1"/>
</dbReference>
<dbReference type="InterPro" id="IPR050773">
    <property type="entry name" value="CbxX/CfxQ_RuBisCO_ESX"/>
</dbReference>
<dbReference type="NCBIfam" id="TIGR02881">
    <property type="entry name" value="spore_V_K"/>
    <property type="match status" value="1"/>
</dbReference>
<dbReference type="FunFam" id="3.40.50.300:FF:000216">
    <property type="entry name" value="Type VII secretion ATPase EccA"/>
    <property type="match status" value="1"/>
</dbReference>
<dbReference type="InterPro" id="IPR003593">
    <property type="entry name" value="AAA+_ATPase"/>
</dbReference>
<name>A0A150M853_9BACI</name>
<gene>
    <name evidence="5" type="ORF">B4135_1852</name>
</gene>
<dbReference type="Pfam" id="PF17866">
    <property type="entry name" value="AAA_lid_6"/>
    <property type="match status" value="1"/>
</dbReference>
<accession>A0A150M853</accession>
<dbReference type="GO" id="GO:0005524">
    <property type="term" value="F:ATP binding"/>
    <property type="evidence" value="ECO:0007669"/>
    <property type="project" value="UniProtKB-KW"/>
</dbReference>
<evidence type="ECO:0000259" key="4">
    <source>
        <dbReference type="SMART" id="SM00382"/>
    </source>
</evidence>
<evidence type="ECO:0000256" key="2">
    <source>
        <dbReference type="ARBA" id="ARBA00022741"/>
    </source>
</evidence>
<evidence type="ECO:0000256" key="1">
    <source>
        <dbReference type="ARBA" id="ARBA00010378"/>
    </source>
</evidence>
<dbReference type="InterPro" id="IPR027417">
    <property type="entry name" value="P-loop_NTPase"/>
</dbReference>
<dbReference type="EMBL" id="LQYT01000034">
    <property type="protein sequence ID" value="KYD20551.1"/>
    <property type="molecule type" value="Genomic_DNA"/>
</dbReference>
<sequence length="313" mass="36197">MEQPFRMKSNGQINIVLHSKNKPEPKAARQQEMAKDSKELEFLKEIDEELNHLVGLEEVKKVIKEIYAWIIVNKKREKLGLKTGNQVLHMMFKGNPGTGKTTVARFLGKLFHKVEVLSKGHLIEAERADLVGEYIGHTAQKTRDLIKKANGGILFIDEAYSLARGGEKDFGKEAIDTLVKHMEDKSHEFVLILAGYSKEMDYFLSLNPGLESRFPIILEFPDYTVDQLIEIGKIILQERDYVLTPDAERRLRDHLVRVKSRLQNGRFSNGRYIRNIIEKSIRVQAMRLVLHNDFNRKELMTIRSRDLVFPDED</sequence>
<dbReference type="PANTHER" id="PTHR43392">
    <property type="entry name" value="AAA-TYPE ATPASE FAMILY PROTEIN / ANKYRIN REPEAT FAMILY PROTEIN"/>
    <property type="match status" value="1"/>
</dbReference>
<dbReference type="PANTHER" id="PTHR43392:SF2">
    <property type="entry name" value="AAA-TYPE ATPASE FAMILY PROTEIN _ ANKYRIN REPEAT FAMILY PROTEIN"/>
    <property type="match status" value="1"/>
</dbReference>
<dbReference type="SMART" id="SM00382">
    <property type="entry name" value="AAA"/>
    <property type="match status" value="1"/>
</dbReference>
<dbReference type="InterPro" id="IPR041627">
    <property type="entry name" value="AAA_lid_6"/>
</dbReference>
<dbReference type="PATRIC" id="fig|301148.3.peg.2884"/>
<keyword evidence="3" id="KW-0067">ATP-binding</keyword>
<dbReference type="CDD" id="cd00009">
    <property type="entry name" value="AAA"/>
    <property type="match status" value="1"/>
</dbReference>
<dbReference type="AlphaFoldDB" id="A0A150M853"/>
<dbReference type="InterPro" id="IPR003959">
    <property type="entry name" value="ATPase_AAA_core"/>
</dbReference>
<dbReference type="Gene3D" id="3.40.50.300">
    <property type="entry name" value="P-loop containing nucleotide triphosphate hydrolases"/>
    <property type="match status" value="1"/>
</dbReference>
<dbReference type="Proteomes" id="UP000075683">
    <property type="component" value="Unassembled WGS sequence"/>
</dbReference>
<comment type="similarity">
    <text evidence="1">Belongs to the CbxX/CfxQ family.</text>
</comment>